<reference evidence="1 2" key="1">
    <citation type="journal article" date="2019" name="Int. J. Syst. Evol. Microbiol.">
        <title>The Global Catalogue of Microorganisms (GCM) 10K type strain sequencing project: providing services to taxonomists for standard genome sequencing and annotation.</title>
        <authorList>
            <consortium name="The Broad Institute Genomics Platform"/>
            <consortium name="The Broad Institute Genome Sequencing Center for Infectious Disease"/>
            <person name="Wu L."/>
            <person name="Ma J."/>
        </authorList>
    </citation>
    <scope>NUCLEOTIDE SEQUENCE [LARGE SCALE GENOMIC DNA]</scope>
    <source>
        <strain evidence="1 2">JCM 14283</strain>
    </source>
</reference>
<evidence type="ECO:0008006" key="3">
    <source>
        <dbReference type="Google" id="ProtNLM"/>
    </source>
</evidence>
<proteinExistence type="predicted"/>
<gene>
    <name evidence="1" type="ORF">GCM10009740_39440</name>
</gene>
<dbReference type="InterPro" id="IPR011257">
    <property type="entry name" value="DNA_glycosylase"/>
</dbReference>
<name>A0ABN1ZU89_9MICO</name>
<evidence type="ECO:0000313" key="2">
    <source>
        <dbReference type="Proteomes" id="UP001501285"/>
    </source>
</evidence>
<evidence type="ECO:0000313" key="1">
    <source>
        <dbReference type="EMBL" id="GAA1504038.1"/>
    </source>
</evidence>
<protein>
    <recommendedName>
        <fullName evidence="3">Heme peroxidase</fullName>
    </recommendedName>
</protein>
<organism evidence="1 2">
    <name type="scientific">Terrabacter terrae</name>
    <dbReference type="NCBI Taxonomy" id="318434"/>
    <lineage>
        <taxon>Bacteria</taxon>
        <taxon>Bacillati</taxon>
        <taxon>Actinomycetota</taxon>
        <taxon>Actinomycetes</taxon>
        <taxon>Micrococcales</taxon>
        <taxon>Intrasporangiaceae</taxon>
        <taxon>Terrabacter</taxon>
    </lineage>
</organism>
<keyword evidence="2" id="KW-1185">Reference proteome</keyword>
<dbReference type="EMBL" id="BAAANB010000169">
    <property type="protein sequence ID" value="GAA1504038.1"/>
    <property type="molecule type" value="Genomic_DNA"/>
</dbReference>
<comment type="caution">
    <text evidence="1">The sequence shown here is derived from an EMBL/GenBank/DDBJ whole genome shotgun (WGS) entry which is preliminary data.</text>
</comment>
<dbReference type="SUPFAM" id="SSF48150">
    <property type="entry name" value="DNA-glycosylase"/>
    <property type="match status" value="1"/>
</dbReference>
<accession>A0ABN1ZU89</accession>
<sequence>MGSDLDVLHDYVLETIGTSPTAWPGGWPTEVEAALIDAVFSVRARYGSRERRTGVFGAVMRWKDSRGGQADDLRVLADTDETQLRTLTNSGRISGRHKATVVIEAARAFVAAGVVHAEDVSGRLPEARAAYLSVKGCGPVTWSYFRMLLGIDDVKADTWLMRFVRDRLPHVKTTEEASRLVSGVASRLGVSATALDHAIWSYRRTQPVAATDSDAD</sequence>
<dbReference type="RefSeq" id="WP_343994926.1">
    <property type="nucleotide sequence ID" value="NZ_BAAANB010000169.1"/>
</dbReference>
<dbReference type="Proteomes" id="UP001501285">
    <property type="component" value="Unassembled WGS sequence"/>
</dbReference>